<dbReference type="InterPro" id="IPR003609">
    <property type="entry name" value="Pan_app"/>
</dbReference>
<feature type="domain" description="Apple" evidence="2">
    <location>
        <begin position="246"/>
        <end position="314"/>
    </location>
</feature>
<organism evidence="3 4">
    <name type="scientific">Fusarium oxysporum f. sp. rapae</name>
    <dbReference type="NCBI Taxonomy" id="485398"/>
    <lineage>
        <taxon>Eukaryota</taxon>
        <taxon>Fungi</taxon>
        <taxon>Dikarya</taxon>
        <taxon>Ascomycota</taxon>
        <taxon>Pezizomycotina</taxon>
        <taxon>Sordariomycetes</taxon>
        <taxon>Hypocreomycetidae</taxon>
        <taxon>Hypocreales</taxon>
        <taxon>Nectriaceae</taxon>
        <taxon>Fusarium</taxon>
        <taxon>Fusarium oxysporum species complex</taxon>
    </lineage>
</organism>
<dbReference type="Proteomes" id="UP000694050">
    <property type="component" value="Unassembled WGS sequence"/>
</dbReference>
<sequence length="323" mass="33967">MDTEAYYTSAAVIEKGVTPAGLQLVTTTTETRATDVASATGTTTSGAIATTTETTLTPSPTAYSCVNNEKTPFPAGVLCDTKGYSADPNRIYLTTVTDDATLAHCRDVCRSMNDCVAFAVQPDVFCDLWGGRIQETDGSDTDFSWYSLDCFCDLPELSTTSATATATTDTASLATDTATTNTATTDTTALTTETATTELETSSTAPTTSSSELTLSTKTTTAAATTTTAAESAPSCPGGFPSDSSCGVSKQYTATGSYIRDIDGTYTLDECLQFCIDDPTCNLFAHAATWCELWNGDYATTGSSVDFSWYELDCFCVEKAPEP</sequence>
<gene>
    <name evidence="3" type="ORF">Forpe1208_v014691</name>
</gene>
<feature type="domain" description="Apple" evidence="2">
    <location>
        <begin position="79"/>
        <end position="150"/>
    </location>
</feature>
<dbReference type="AlphaFoldDB" id="A0A8J5NI40"/>
<feature type="region of interest" description="Disordered" evidence="1">
    <location>
        <begin position="184"/>
        <end position="218"/>
    </location>
</feature>
<dbReference type="PROSITE" id="PS50948">
    <property type="entry name" value="PAN"/>
    <property type="match status" value="2"/>
</dbReference>
<evidence type="ECO:0000259" key="2">
    <source>
        <dbReference type="PROSITE" id="PS50948"/>
    </source>
</evidence>
<accession>A0A8J5NI40</accession>
<dbReference type="EMBL" id="JAELUQ010000012">
    <property type="protein sequence ID" value="KAG7404714.1"/>
    <property type="molecule type" value="Genomic_DNA"/>
</dbReference>
<protein>
    <recommendedName>
        <fullName evidence="2">Apple domain-containing protein</fullName>
    </recommendedName>
</protein>
<evidence type="ECO:0000313" key="3">
    <source>
        <dbReference type="EMBL" id="KAG7404714.1"/>
    </source>
</evidence>
<evidence type="ECO:0000256" key="1">
    <source>
        <dbReference type="SAM" id="MobiDB-lite"/>
    </source>
</evidence>
<evidence type="ECO:0000313" key="4">
    <source>
        <dbReference type="Proteomes" id="UP000694050"/>
    </source>
</evidence>
<name>A0A8J5NI40_FUSOX</name>
<proteinExistence type="predicted"/>
<comment type="caution">
    <text evidence="3">The sequence shown here is derived from an EMBL/GenBank/DDBJ whole genome shotgun (WGS) entry which is preliminary data.</text>
</comment>
<reference evidence="3" key="1">
    <citation type="submission" date="2021-04" db="EMBL/GenBank/DDBJ databases">
        <title>First draft genome resource for Brassicaceae pathogens Fusarium oxysporum f. sp. raphani and Fusarium oxysporum f. sp. rapae.</title>
        <authorList>
            <person name="Asai S."/>
        </authorList>
    </citation>
    <scope>NUCLEOTIDE SEQUENCE</scope>
    <source>
        <strain evidence="3">Tf1208</strain>
    </source>
</reference>